<evidence type="ECO:0000313" key="2">
    <source>
        <dbReference type="Proteomes" id="UP000190061"/>
    </source>
</evidence>
<dbReference type="InterPro" id="IPR035069">
    <property type="entry name" value="TTHA1013/TTHA0281-like"/>
</dbReference>
<proteinExistence type="predicted"/>
<reference evidence="1 2" key="1">
    <citation type="submission" date="2017-02" db="EMBL/GenBank/DDBJ databases">
        <authorList>
            <person name="Peterson S.W."/>
        </authorList>
    </citation>
    <scope>NUCLEOTIDE SEQUENCE [LARGE SCALE GENOMIC DNA]</scope>
    <source>
        <strain evidence="1 2">DSM 21749</strain>
    </source>
</reference>
<keyword evidence="2" id="KW-1185">Reference proteome</keyword>
<sequence>MSMRNVLDIDGYSAVVSYDPETNLLRGEFIGLNGGADFYADNVAALFEEGRNSLTLFLEVCRERGIAPRRNFSGKFQMRLDPSVHEKATVAAAARGTSLNALIEEAVQHELEAVA</sequence>
<dbReference type="Proteomes" id="UP000190061">
    <property type="component" value="Unassembled WGS sequence"/>
</dbReference>
<dbReference type="RefSeq" id="WP_234987684.1">
    <property type="nucleotide sequence ID" value="NZ_FUXP01000001.1"/>
</dbReference>
<name>A0A1T4N7Z5_9GAMM</name>
<dbReference type="EMBL" id="FUXP01000001">
    <property type="protein sequence ID" value="SJZ75226.1"/>
    <property type="molecule type" value="Genomic_DNA"/>
</dbReference>
<dbReference type="InterPro" id="IPR010985">
    <property type="entry name" value="Ribbon_hlx_hlx"/>
</dbReference>
<dbReference type="Pfam" id="PF05534">
    <property type="entry name" value="HicB"/>
    <property type="match status" value="1"/>
</dbReference>
<dbReference type="GO" id="GO:0006355">
    <property type="term" value="P:regulation of DNA-templated transcription"/>
    <property type="evidence" value="ECO:0007669"/>
    <property type="project" value="InterPro"/>
</dbReference>
<protein>
    <submittedName>
        <fullName evidence="1">Predicted nuclease of the RNAse H fold, HicB family</fullName>
    </submittedName>
</protein>
<accession>A0A1T4N7Z5</accession>
<dbReference type="InterPro" id="IPR008651">
    <property type="entry name" value="Uncharacterised_HicB"/>
</dbReference>
<organism evidence="1 2">
    <name type="scientific">Lysobacter spongiicola DSM 21749</name>
    <dbReference type="NCBI Taxonomy" id="1122188"/>
    <lineage>
        <taxon>Bacteria</taxon>
        <taxon>Pseudomonadati</taxon>
        <taxon>Pseudomonadota</taxon>
        <taxon>Gammaproteobacteria</taxon>
        <taxon>Lysobacterales</taxon>
        <taxon>Lysobacteraceae</taxon>
        <taxon>Novilysobacter</taxon>
    </lineage>
</organism>
<gene>
    <name evidence="1" type="ORF">SAMN02745674_00765</name>
</gene>
<dbReference type="AlphaFoldDB" id="A0A1T4N7Z5"/>
<evidence type="ECO:0000313" key="1">
    <source>
        <dbReference type="EMBL" id="SJZ75226.1"/>
    </source>
</evidence>
<dbReference type="SUPFAM" id="SSF47598">
    <property type="entry name" value="Ribbon-helix-helix"/>
    <property type="match status" value="1"/>
</dbReference>
<dbReference type="SUPFAM" id="SSF143100">
    <property type="entry name" value="TTHA1013/TTHA0281-like"/>
    <property type="match status" value="1"/>
</dbReference>